<feature type="region of interest" description="Disordered" evidence="1">
    <location>
        <begin position="1"/>
        <end position="25"/>
    </location>
</feature>
<dbReference type="Proteomes" id="UP000279994">
    <property type="component" value="Unassembled WGS sequence"/>
</dbReference>
<reference evidence="4 5" key="1">
    <citation type="submission" date="2018-11" db="EMBL/GenBank/DDBJ databases">
        <authorList>
            <person name="Li F."/>
        </authorList>
    </citation>
    <scope>NUCLEOTIDE SEQUENCE [LARGE SCALE GENOMIC DNA]</scope>
    <source>
        <strain evidence="4 5">Gsoil 818</strain>
    </source>
</reference>
<dbReference type="RefSeq" id="WP_123223460.1">
    <property type="nucleotide sequence ID" value="NZ_RJSF01000040.1"/>
</dbReference>
<comment type="caution">
    <text evidence="4">The sequence shown here is derived from an EMBL/GenBank/DDBJ whole genome shotgun (WGS) entry which is preliminary data.</text>
</comment>
<proteinExistence type="predicted"/>
<gene>
    <name evidence="4" type="ORF">EFL26_14040</name>
</gene>
<organism evidence="4 5">
    <name type="scientific">Nocardioides pocheonensis</name>
    <dbReference type="NCBI Taxonomy" id="661485"/>
    <lineage>
        <taxon>Bacteria</taxon>
        <taxon>Bacillati</taxon>
        <taxon>Actinomycetota</taxon>
        <taxon>Actinomycetes</taxon>
        <taxon>Propionibacteriales</taxon>
        <taxon>Nocardioidaceae</taxon>
        <taxon>Nocardioides</taxon>
    </lineage>
</organism>
<feature type="compositionally biased region" description="Basic and acidic residues" evidence="1">
    <location>
        <begin position="7"/>
        <end position="16"/>
    </location>
</feature>
<dbReference type="GO" id="GO:0016787">
    <property type="term" value="F:hydrolase activity"/>
    <property type="evidence" value="ECO:0007669"/>
    <property type="project" value="UniProtKB-KW"/>
</dbReference>
<feature type="transmembrane region" description="Helical" evidence="2">
    <location>
        <begin position="31"/>
        <end position="51"/>
    </location>
</feature>
<keyword evidence="2" id="KW-1133">Transmembrane helix</keyword>
<keyword evidence="2" id="KW-0472">Membrane</keyword>
<sequence length="453" mass="47288">MSTDTRTAAHDSDTEKSPGTPRPAARRTRRVIAATLFGGAAGAAALSLGVFAGATEATITGSILLAFGAAWGAMAGLSRKAAEPMRWASVPAVAMSAVGLGLLAFQPGDSTLTALSWVWPALMLALVVWMSRQIRRSTRAGRWLLTPVVAVLALASLGTTYENVAASRDNHSHPAPGRLFEVNGHRLHLDCRGQGGPTVVLFNGLGEVSASWARIASSLTSTVRVCAYDRAGQGWSGDVSHPQDGVAAAKDLHALLAAADEHGPFVLAGHSIGGPFAMTYAARYPTQVAGMVLLDSSSPEQFTRMPAYPGQYAVIRRVYALMPTLYRFGLGRVGAAAVPSHLPAQAADQVRAVTSSAHGARNMRDDASMLHQVFGQAQALTTLDGRPLAVVTASGSLDDTVGWAAAQDVLAALSDDHLHTVVQSSHTGLLEDRAPAAESVKAISWVVDAVRAR</sequence>
<dbReference type="EMBL" id="RJSF01000040">
    <property type="protein sequence ID" value="RNM14054.1"/>
    <property type="molecule type" value="Genomic_DNA"/>
</dbReference>
<dbReference type="InterPro" id="IPR000073">
    <property type="entry name" value="AB_hydrolase_1"/>
</dbReference>
<dbReference type="PANTHER" id="PTHR43433:SF10">
    <property type="entry name" value="AB HYDROLASE-1 DOMAIN-CONTAINING PROTEIN"/>
    <property type="match status" value="1"/>
</dbReference>
<feature type="transmembrane region" description="Helical" evidence="2">
    <location>
        <begin position="87"/>
        <end position="105"/>
    </location>
</feature>
<dbReference type="InterPro" id="IPR029058">
    <property type="entry name" value="AB_hydrolase_fold"/>
</dbReference>
<name>A0A3N0GNJ7_9ACTN</name>
<evidence type="ECO:0000256" key="2">
    <source>
        <dbReference type="SAM" id="Phobius"/>
    </source>
</evidence>
<protein>
    <submittedName>
        <fullName evidence="4">Alpha/beta hydrolase</fullName>
    </submittedName>
</protein>
<dbReference type="PANTHER" id="PTHR43433">
    <property type="entry name" value="HYDROLASE, ALPHA/BETA FOLD FAMILY PROTEIN"/>
    <property type="match status" value="1"/>
</dbReference>
<dbReference type="SUPFAM" id="SSF53474">
    <property type="entry name" value="alpha/beta-Hydrolases"/>
    <property type="match status" value="1"/>
</dbReference>
<evidence type="ECO:0000256" key="1">
    <source>
        <dbReference type="SAM" id="MobiDB-lite"/>
    </source>
</evidence>
<accession>A0A3N0GNJ7</accession>
<dbReference type="PRINTS" id="PR00111">
    <property type="entry name" value="ABHYDROLASE"/>
</dbReference>
<keyword evidence="4" id="KW-0378">Hydrolase</keyword>
<keyword evidence="5" id="KW-1185">Reference proteome</keyword>
<dbReference type="AlphaFoldDB" id="A0A3N0GNJ7"/>
<feature type="domain" description="AB hydrolase-1" evidence="3">
    <location>
        <begin position="197"/>
        <end position="300"/>
    </location>
</feature>
<dbReference type="InterPro" id="IPR050471">
    <property type="entry name" value="AB_hydrolase"/>
</dbReference>
<evidence type="ECO:0000259" key="3">
    <source>
        <dbReference type="Pfam" id="PF00561"/>
    </source>
</evidence>
<feature type="transmembrane region" description="Helical" evidence="2">
    <location>
        <begin position="143"/>
        <end position="161"/>
    </location>
</feature>
<dbReference type="Pfam" id="PF00561">
    <property type="entry name" value="Abhydrolase_1"/>
    <property type="match status" value="1"/>
</dbReference>
<feature type="transmembrane region" description="Helical" evidence="2">
    <location>
        <begin position="111"/>
        <end position="131"/>
    </location>
</feature>
<feature type="transmembrane region" description="Helical" evidence="2">
    <location>
        <begin position="57"/>
        <end position="75"/>
    </location>
</feature>
<keyword evidence="2" id="KW-0812">Transmembrane</keyword>
<dbReference type="Gene3D" id="3.40.50.1820">
    <property type="entry name" value="alpha/beta hydrolase"/>
    <property type="match status" value="1"/>
</dbReference>
<dbReference type="OrthoDB" id="7185741at2"/>
<evidence type="ECO:0000313" key="5">
    <source>
        <dbReference type="Proteomes" id="UP000279994"/>
    </source>
</evidence>
<evidence type="ECO:0000313" key="4">
    <source>
        <dbReference type="EMBL" id="RNM14054.1"/>
    </source>
</evidence>